<comment type="caution">
    <text evidence="1">The sequence shown here is derived from an EMBL/GenBank/DDBJ whole genome shotgun (WGS) entry which is preliminary data.</text>
</comment>
<accession>A0ACC0L2V7</accession>
<sequence>MASRKLVGGLLLSNRSFYRRLLTSQQVSNAYTRPSLVPNDGNWGYRRFGVFHEFWEEVKVEANSWVSQEFGETHNVMSEKMDELKGLTEDLGKLRIGFLLSPQSSILHTSDMSFLKLGKRLQPAKKAWKIFTTKLHTKLLHKLNRSKSIKKPMKRLKPTTKAVPWPALAFKPRLKHRRHTIQSTCIFRSYHRKKRPPPVHIDHPFIEPPASAVEHLWPPRTVATHEGEVREKSSPQKREAKLPCRFADDVCGTSEEVVEGNDMISDADGMWESLALASSLMHGINERAEEFIARIRGEMQLQEMMARRL</sequence>
<evidence type="ECO:0000313" key="1">
    <source>
        <dbReference type="EMBL" id="KAI8523045.1"/>
    </source>
</evidence>
<gene>
    <name evidence="1" type="ORF">RHMOL_Rhmol13G0043800</name>
</gene>
<name>A0ACC0L2V7_RHOML</name>
<protein>
    <submittedName>
        <fullName evidence="1">Uncharacterized protein</fullName>
    </submittedName>
</protein>
<keyword evidence="2" id="KW-1185">Reference proteome</keyword>
<organism evidence="1 2">
    <name type="scientific">Rhododendron molle</name>
    <name type="common">Chinese azalea</name>
    <name type="synonym">Azalea mollis</name>
    <dbReference type="NCBI Taxonomy" id="49168"/>
    <lineage>
        <taxon>Eukaryota</taxon>
        <taxon>Viridiplantae</taxon>
        <taxon>Streptophyta</taxon>
        <taxon>Embryophyta</taxon>
        <taxon>Tracheophyta</taxon>
        <taxon>Spermatophyta</taxon>
        <taxon>Magnoliopsida</taxon>
        <taxon>eudicotyledons</taxon>
        <taxon>Gunneridae</taxon>
        <taxon>Pentapetalae</taxon>
        <taxon>asterids</taxon>
        <taxon>Ericales</taxon>
        <taxon>Ericaceae</taxon>
        <taxon>Ericoideae</taxon>
        <taxon>Rhodoreae</taxon>
        <taxon>Rhododendron</taxon>
    </lineage>
</organism>
<reference evidence="1" key="1">
    <citation type="submission" date="2022-02" db="EMBL/GenBank/DDBJ databases">
        <title>Plant Genome Project.</title>
        <authorList>
            <person name="Zhang R.-G."/>
        </authorList>
    </citation>
    <scope>NUCLEOTIDE SEQUENCE</scope>
    <source>
        <strain evidence="1">AT1</strain>
    </source>
</reference>
<evidence type="ECO:0000313" key="2">
    <source>
        <dbReference type="Proteomes" id="UP001062846"/>
    </source>
</evidence>
<dbReference type="EMBL" id="CM046400">
    <property type="protein sequence ID" value="KAI8523045.1"/>
    <property type="molecule type" value="Genomic_DNA"/>
</dbReference>
<dbReference type="Proteomes" id="UP001062846">
    <property type="component" value="Chromosome 13"/>
</dbReference>
<proteinExistence type="predicted"/>